<protein>
    <recommendedName>
        <fullName evidence="3">malate dehydrogenase</fullName>
        <ecNumber evidence="3">1.1.1.37</ecNumber>
    </recommendedName>
</protein>
<dbReference type="STRING" id="231916.A0A409VIR8"/>
<dbReference type="PANTHER" id="PTHR11540:SF16">
    <property type="entry name" value="MALATE DEHYDROGENASE, MITOCHONDRIAL"/>
    <property type="match status" value="1"/>
</dbReference>
<comment type="caution">
    <text evidence="10">The sequence shown here is derived from an EMBL/GenBank/DDBJ whole genome shotgun (WGS) entry which is preliminary data.</text>
</comment>
<dbReference type="EC" id="1.1.1.37" evidence="3"/>
<dbReference type="EMBL" id="NHYE01005637">
    <property type="protein sequence ID" value="PPQ66150.1"/>
    <property type="molecule type" value="Genomic_DNA"/>
</dbReference>
<keyword evidence="11" id="KW-1185">Reference proteome</keyword>
<dbReference type="GO" id="GO:0005829">
    <property type="term" value="C:cytosol"/>
    <property type="evidence" value="ECO:0007669"/>
    <property type="project" value="TreeGrafter"/>
</dbReference>
<dbReference type="CDD" id="cd01337">
    <property type="entry name" value="MDH_glyoxysomal_mitochondrial"/>
    <property type="match status" value="1"/>
</dbReference>
<dbReference type="InterPro" id="IPR001252">
    <property type="entry name" value="Malate_DH_AS"/>
</dbReference>
<dbReference type="SUPFAM" id="SSF51735">
    <property type="entry name" value="NAD(P)-binding Rossmann-fold domains"/>
    <property type="match status" value="1"/>
</dbReference>
<evidence type="ECO:0000256" key="3">
    <source>
        <dbReference type="ARBA" id="ARBA00012995"/>
    </source>
</evidence>
<dbReference type="OrthoDB" id="4069699at2759"/>
<dbReference type="Proteomes" id="UP000284706">
    <property type="component" value="Unassembled WGS sequence"/>
</dbReference>
<name>A0A409VIR8_9AGAR</name>
<dbReference type="InParanoid" id="A0A409VIR8"/>
<dbReference type="Pfam" id="PF00056">
    <property type="entry name" value="Ldh_1_N"/>
    <property type="match status" value="1"/>
</dbReference>
<dbReference type="SUPFAM" id="SSF56327">
    <property type="entry name" value="LDH C-terminal domain-like"/>
    <property type="match status" value="1"/>
</dbReference>
<sequence>MPAEVIEVIVREVAQDPDTTPRKRTLAHIALCSWAFKNFAHKHLFAEVELHGSREKSATPRIRRFLNLINDDPHSEVTGIASYVRKFSVHMIGVPSMIRPTLDDGTMATLFRKIFNTGEPGSGPRSLSLSLGSTSNLRRTFDWSSFNQNFRDAFRDVCKKPLLTTLQLSGFINVPPDLLRNTVITNVTLLRIRLLGTESFDFGDAPTFVPPSDEEIHASDLPFRQDEIVFLESIHTDLSFPLLEILDMTPRRSIPPDVVFSRVRSLTLDVSCKKDLQLAVSLLAQGLEALEQLELDFNYYIRDTSESLDLSQLPRLKSLVLKHNSVSYSSPGLSVIPQICQLLDQQPPPSLQSIDVALFLFSRPHDHLVENIFAGYEYELLDELFSHPKFYCLRYLALRFLFNIYDKGVDSIHQFQAAASVYVRELLPEVNSVAKSGPLQLDNLARMVKAVVLGAAGGIGQPLSLLLKANPLVTELALYDIVNTPGVAADLSHIATPAKVEGYLPPDDGLKKTLTGADIVVIPAGVPRKPGMTRDDLFKINAGIVKGLATGIATTAPKAFVLVISNPVNSTVPIVAEVFKKLGVFDPKRLFGVTTLDVVRASTFVSEVLGNLALSKEIVVPVVGGHSGVTIVPLLSQSSHPLPSSFSKDQYDALVKRVQFGGDEVVKAKDGAGSATLSMAYAGAEFATKVIRAIKGEKGIVAPSYVSLEADTAGGSALAKELDTQIAFFSSNVELGPEGVVKIHPLGKITEAEQALVKAAIPELTKNIDTGVNFVAEAYKTEEPRL</sequence>
<keyword evidence="4" id="KW-0816">Tricarboxylic acid cycle</keyword>
<accession>A0A409VIR8</accession>
<dbReference type="InterPro" id="IPR036291">
    <property type="entry name" value="NAD(P)-bd_dom_sf"/>
</dbReference>
<dbReference type="GO" id="GO:0030060">
    <property type="term" value="F:L-malate dehydrogenase (NAD+) activity"/>
    <property type="evidence" value="ECO:0007669"/>
    <property type="project" value="UniProtKB-EC"/>
</dbReference>
<evidence type="ECO:0000256" key="4">
    <source>
        <dbReference type="ARBA" id="ARBA00022532"/>
    </source>
</evidence>
<dbReference type="InterPro" id="IPR022383">
    <property type="entry name" value="Lactate/malate_DH_C"/>
</dbReference>
<evidence type="ECO:0000313" key="10">
    <source>
        <dbReference type="EMBL" id="PPQ66150.1"/>
    </source>
</evidence>
<keyword evidence="5" id="KW-0560">Oxidoreductase</keyword>
<feature type="domain" description="Lactate/malate dehydrogenase C-terminal" evidence="9">
    <location>
        <begin position="594"/>
        <end position="775"/>
    </location>
</feature>
<proteinExistence type="inferred from homology"/>
<dbReference type="GO" id="GO:0006108">
    <property type="term" value="P:malate metabolic process"/>
    <property type="evidence" value="ECO:0007669"/>
    <property type="project" value="InterPro"/>
</dbReference>
<evidence type="ECO:0000256" key="1">
    <source>
        <dbReference type="ARBA" id="ARBA00008824"/>
    </source>
</evidence>
<dbReference type="PROSITE" id="PS00068">
    <property type="entry name" value="MDH"/>
    <property type="match status" value="1"/>
</dbReference>
<dbReference type="NCBIfam" id="TIGR01772">
    <property type="entry name" value="MDH_euk_gproteo"/>
    <property type="match status" value="1"/>
</dbReference>
<dbReference type="GO" id="GO:0006099">
    <property type="term" value="P:tricarboxylic acid cycle"/>
    <property type="evidence" value="ECO:0007669"/>
    <property type="project" value="UniProtKB-KW"/>
</dbReference>
<dbReference type="InterPro" id="IPR015955">
    <property type="entry name" value="Lactate_DH/Glyco_Ohase_4_C"/>
</dbReference>
<dbReference type="InterPro" id="IPR010097">
    <property type="entry name" value="Malate_DH_type1"/>
</dbReference>
<dbReference type="InterPro" id="IPR001236">
    <property type="entry name" value="Lactate/malate_DH_N"/>
</dbReference>
<dbReference type="FunFam" id="3.90.110.10:FF:000001">
    <property type="entry name" value="Malate dehydrogenase"/>
    <property type="match status" value="1"/>
</dbReference>
<comment type="similarity">
    <text evidence="1">Belongs to the LDH/MDH superfamily. MDH type 1 family.</text>
</comment>
<keyword evidence="6" id="KW-0520">NAD</keyword>
<evidence type="ECO:0000256" key="5">
    <source>
        <dbReference type="ARBA" id="ARBA00023002"/>
    </source>
</evidence>
<evidence type="ECO:0000256" key="2">
    <source>
        <dbReference type="ARBA" id="ARBA00011738"/>
    </source>
</evidence>
<evidence type="ECO:0000256" key="7">
    <source>
        <dbReference type="ARBA" id="ARBA00048313"/>
    </source>
</evidence>
<evidence type="ECO:0000259" key="8">
    <source>
        <dbReference type="Pfam" id="PF00056"/>
    </source>
</evidence>
<comment type="subunit">
    <text evidence="2">Homodimer.</text>
</comment>
<dbReference type="Pfam" id="PF02866">
    <property type="entry name" value="Ldh_1_C"/>
    <property type="match status" value="1"/>
</dbReference>
<reference evidence="10 11" key="1">
    <citation type="journal article" date="2018" name="Evol. Lett.">
        <title>Horizontal gene cluster transfer increased hallucinogenic mushroom diversity.</title>
        <authorList>
            <person name="Reynolds H.T."/>
            <person name="Vijayakumar V."/>
            <person name="Gluck-Thaler E."/>
            <person name="Korotkin H.B."/>
            <person name="Matheny P.B."/>
            <person name="Slot J.C."/>
        </authorList>
    </citation>
    <scope>NUCLEOTIDE SEQUENCE [LARGE SCALE GENOMIC DNA]</scope>
    <source>
        <strain evidence="10 11">SRW20</strain>
    </source>
</reference>
<organism evidence="10 11">
    <name type="scientific">Gymnopilus dilepis</name>
    <dbReference type="NCBI Taxonomy" id="231916"/>
    <lineage>
        <taxon>Eukaryota</taxon>
        <taxon>Fungi</taxon>
        <taxon>Dikarya</taxon>
        <taxon>Basidiomycota</taxon>
        <taxon>Agaricomycotina</taxon>
        <taxon>Agaricomycetes</taxon>
        <taxon>Agaricomycetidae</taxon>
        <taxon>Agaricales</taxon>
        <taxon>Agaricineae</taxon>
        <taxon>Hymenogastraceae</taxon>
        <taxon>Gymnopilus</taxon>
    </lineage>
</organism>
<dbReference type="PANTHER" id="PTHR11540">
    <property type="entry name" value="MALATE AND LACTATE DEHYDROGENASE"/>
    <property type="match status" value="1"/>
</dbReference>
<dbReference type="AlphaFoldDB" id="A0A409VIR8"/>
<dbReference type="Gene3D" id="3.90.110.10">
    <property type="entry name" value="Lactate dehydrogenase/glycoside hydrolase, family 4, C-terminal"/>
    <property type="match status" value="1"/>
</dbReference>
<evidence type="ECO:0000259" key="9">
    <source>
        <dbReference type="Pfam" id="PF02866"/>
    </source>
</evidence>
<dbReference type="FunFam" id="3.40.50.720:FF:000013">
    <property type="entry name" value="Malate dehydrogenase"/>
    <property type="match status" value="1"/>
</dbReference>
<evidence type="ECO:0000313" key="11">
    <source>
        <dbReference type="Proteomes" id="UP000284706"/>
    </source>
</evidence>
<dbReference type="Gene3D" id="3.40.50.720">
    <property type="entry name" value="NAD(P)-binding Rossmann-like Domain"/>
    <property type="match status" value="1"/>
</dbReference>
<feature type="domain" description="Lactate/malate dehydrogenase N-terminal" evidence="8">
    <location>
        <begin position="449"/>
        <end position="592"/>
    </location>
</feature>
<evidence type="ECO:0000256" key="6">
    <source>
        <dbReference type="ARBA" id="ARBA00023027"/>
    </source>
</evidence>
<comment type="catalytic activity">
    <reaction evidence="7">
        <text>(S)-malate + NAD(+) = oxaloacetate + NADH + H(+)</text>
        <dbReference type="Rhea" id="RHEA:21432"/>
        <dbReference type="ChEBI" id="CHEBI:15378"/>
        <dbReference type="ChEBI" id="CHEBI:15589"/>
        <dbReference type="ChEBI" id="CHEBI:16452"/>
        <dbReference type="ChEBI" id="CHEBI:57540"/>
        <dbReference type="ChEBI" id="CHEBI:57945"/>
        <dbReference type="EC" id="1.1.1.37"/>
    </reaction>
</comment>
<gene>
    <name evidence="10" type="ORF">CVT26_010873</name>
</gene>